<dbReference type="Proteomes" id="UP001412067">
    <property type="component" value="Unassembled WGS sequence"/>
</dbReference>
<name>A0ABR2M3W0_9ASPA</name>
<keyword evidence="2" id="KW-1185">Reference proteome</keyword>
<protein>
    <submittedName>
        <fullName evidence="1">Uncharacterized protein</fullName>
    </submittedName>
</protein>
<gene>
    <name evidence="1" type="ORF">KSP40_PGU000904</name>
</gene>
<reference evidence="1 2" key="1">
    <citation type="journal article" date="2022" name="Nat. Plants">
        <title>Genomes of leafy and leafless Platanthera orchids illuminate the evolution of mycoheterotrophy.</title>
        <authorList>
            <person name="Li M.H."/>
            <person name="Liu K.W."/>
            <person name="Li Z."/>
            <person name="Lu H.C."/>
            <person name="Ye Q.L."/>
            <person name="Zhang D."/>
            <person name="Wang J.Y."/>
            <person name="Li Y.F."/>
            <person name="Zhong Z.M."/>
            <person name="Liu X."/>
            <person name="Yu X."/>
            <person name="Liu D.K."/>
            <person name="Tu X.D."/>
            <person name="Liu B."/>
            <person name="Hao Y."/>
            <person name="Liao X.Y."/>
            <person name="Jiang Y.T."/>
            <person name="Sun W.H."/>
            <person name="Chen J."/>
            <person name="Chen Y.Q."/>
            <person name="Ai Y."/>
            <person name="Zhai J.W."/>
            <person name="Wu S.S."/>
            <person name="Zhou Z."/>
            <person name="Hsiao Y.Y."/>
            <person name="Wu W.L."/>
            <person name="Chen Y.Y."/>
            <person name="Lin Y.F."/>
            <person name="Hsu J.L."/>
            <person name="Li C.Y."/>
            <person name="Wang Z.W."/>
            <person name="Zhao X."/>
            <person name="Zhong W.Y."/>
            <person name="Ma X.K."/>
            <person name="Ma L."/>
            <person name="Huang J."/>
            <person name="Chen G.Z."/>
            <person name="Huang M.Z."/>
            <person name="Huang L."/>
            <person name="Peng D.H."/>
            <person name="Luo Y.B."/>
            <person name="Zou S.Q."/>
            <person name="Chen S.P."/>
            <person name="Lan S."/>
            <person name="Tsai W.C."/>
            <person name="Van de Peer Y."/>
            <person name="Liu Z.J."/>
        </authorList>
    </citation>
    <scope>NUCLEOTIDE SEQUENCE [LARGE SCALE GENOMIC DNA]</scope>
    <source>
        <strain evidence="1">Lor288</strain>
    </source>
</reference>
<organism evidence="1 2">
    <name type="scientific">Platanthera guangdongensis</name>
    <dbReference type="NCBI Taxonomy" id="2320717"/>
    <lineage>
        <taxon>Eukaryota</taxon>
        <taxon>Viridiplantae</taxon>
        <taxon>Streptophyta</taxon>
        <taxon>Embryophyta</taxon>
        <taxon>Tracheophyta</taxon>
        <taxon>Spermatophyta</taxon>
        <taxon>Magnoliopsida</taxon>
        <taxon>Liliopsida</taxon>
        <taxon>Asparagales</taxon>
        <taxon>Orchidaceae</taxon>
        <taxon>Orchidoideae</taxon>
        <taxon>Orchideae</taxon>
        <taxon>Orchidinae</taxon>
        <taxon>Platanthera</taxon>
    </lineage>
</organism>
<accession>A0ABR2M3W0</accession>
<dbReference type="EMBL" id="JBBWWR010000012">
    <property type="protein sequence ID" value="KAK8958621.1"/>
    <property type="molecule type" value="Genomic_DNA"/>
</dbReference>
<comment type="caution">
    <text evidence="1">The sequence shown here is derived from an EMBL/GenBank/DDBJ whole genome shotgun (WGS) entry which is preliminary data.</text>
</comment>
<evidence type="ECO:0000313" key="2">
    <source>
        <dbReference type="Proteomes" id="UP001412067"/>
    </source>
</evidence>
<evidence type="ECO:0000313" key="1">
    <source>
        <dbReference type="EMBL" id="KAK8958621.1"/>
    </source>
</evidence>
<proteinExistence type="predicted"/>
<sequence length="327" mass="36208">MIMYQHDPDVLKWGFGLLNGNPIPTSSYCGISNERDVNFYDGAYVREGNFGTDHTSLESDDTITHILQEEFSQLAAVEATGPANVSEEHLQASVHAQDWFAPTTRSLLQLKLRREGNKLRQKFVVVRVGALAAGCSKDGLALRAGTRVRRKARSNNQRADCITKSHSHWEYLRARREDYTGQISRIKVKEVTARGLGQLSDEDARQEVASSRVRLITDNVAEAFVDNRHRPLTQCSCTLSQVSGSDARAKRCPFNSNVIEVKAKRLPFSSNMETQSRAHICDAKTVKRSLPENSSDGGVAGEASGYTVYAKITCSQTVNSNSKTKNI</sequence>